<dbReference type="EMBL" id="JACHJP010000008">
    <property type="protein sequence ID" value="MBB4919125.1"/>
    <property type="molecule type" value="Genomic_DNA"/>
</dbReference>
<dbReference type="Proteomes" id="UP000552644">
    <property type="component" value="Unassembled WGS sequence"/>
</dbReference>
<sequence>MDMSGLPEGANINNIEIADDDSSAAPNDLEGFPPYAAYVARSEEIEELISLTSISYALSQQLLLSTPPEQFADITFDNLTPERRSFSMADVTIGEILGISAEWLTYGEYAQKTGQKLQDVANQAKADLLGPVRIRPSDSAPVILWPPESEREADFKAPEIGFCSIKLNFTIKANATAALTFDPSDPVQAEEAQKHFLKSASSLGNVDEVVKRAKFLLFRAAFLLQWTSFEVFLRETIEELLARHPQAIIESAGKKESLSYEQLFSMTHKLSSIESLRQELIDMEIERLRSNGRSIHGMINFLKSAFRFKRDPYKAWYVYKDKRHEATYSTLIDIKERRNTLVHEASDARSAISGKEGQGLSEEEYVKYVLALRSVAYSISSSVHFKEYEVQVSNGPA</sequence>
<comment type="caution">
    <text evidence="1">The sequence shown here is derived from an EMBL/GenBank/DDBJ whole genome shotgun (WGS) entry which is preliminary data.</text>
</comment>
<organism evidence="1 2">
    <name type="scientific">Streptosporangium saharense</name>
    <dbReference type="NCBI Taxonomy" id="1706840"/>
    <lineage>
        <taxon>Bacteria</taxon>
        <taxon>Bacillati</taxon>
        <taxon>Actinomycetota</taxon>
        <taxon>Actinomycetes</taxon>
        <taxon>Streptosporangiales</taxon>
        <taxon>Streptosporangiaceae</taxon>
        <taxon>Streptosporangium</taxon>
    </lineage>
</organism>
<dbReference type="AlphaFoldDB" id="A0A7W7VR93"/>
<accession>A0A7W7VR93</accession>
<dbReference type="RefSeq" id="WP_184721007.1">
    <property type="nucleotide sequence ID" value="NZ_JACHJP010000008.1"/>
</dbReference>
<reference evidence="1 2" key="1">
    <citation type="submission" date="2020-08" db="EMBL/GenBank/DDBJ databases">
        <title>Genomic Encyclopedia of Type Strains, Phase III (KMG-III): the genomes of soil and plant-associated and newly described type strains.</title>
        <authorList>
            <person name="Whitman W."/>
        </authorList>
    </citation>
    <scope>NUCLEOTIDE SEQUENCE [LARGE SCALE GENOMIC DNA]</scope>
    <source>
        <strain evidence="1 2">CECT 8840</strain>
    </source>
</reference>
<evidence type="ECO:0000313" key="1">
    <source>
        <dbReference type="EMBL" id="MBB4919125.1"/>
    </source>
</evidence>
<name>A0A7W7VR93_9ACTN</name>
<proteinExistence type="predicted"/>
<gene>
    <name evidence="1" type="ORF">FHS44_006261</name>
</gene>
<evidence type="ECO:0000313" key="2">
    <source>
        <dbReference type="Proteomes" id="UP000552644"/>
    </source>
</evidence>
<protein>
    <submittedName>
        <fullName evidence="1">Uncharacterized protein</fullName>
    </submittedName>
</protein>
<keyword evidence="2" id="KW-1185">Reference proteome</keyword>